<dbReference type="GO" id="GO:0003676">
    <property type="term" value="F:nucleic acid binding"/>
    <property type="evidence" value="ECO:0007669"/>
    <property type="project" value="InterPro"/>
</dbReference>
<proteinExistence type="predicted"/>
<evidence type="ECO:0000259" key="4">
    <source>
        <dbReference type="SMART" id="SM00479"/>
    </source>
</evidence>
<dbReference type="InterPro" id="IPR012337">
    <property type="entry name" value="RNaseH-like_sf"/>
</dbReference>
<feature type="domain" description="Exonuclease" evidence="4">
    <location>
        <begin position="19"/>
        <end position="205"/>
    </location>
</feature>
<sequence length="207" mass="23278">MAQQLSIFSYPKSKVVENFYLFFDTETTGLPLNYNASPEDLENWPRVVQLAWVVANEAKEILEQKSFIIKPDGFSIPAASSAVHGIDDTKAQALGIPLVEALLAFNQSLNQSKPTLVAHNILFDINVLGAEFLRAAIPTNFMDLSRLCTMKSSIEFCGLANRKFPKLEELHRRLFNSDFEGAHDALADVLACYRCFFEMKARKIIKD</sequence>
<gene>
    <name evidence="5" type="ORF">AUJ35_01200</name>
</gene>
<dbReference type="EMBL" id="MNUV01000021">
    <property type="protein sequence ID" value="OIO07949.1"/>
    <property type="molecule type" value="Genomic_DNA"/>
</dbReference>
<dbReference type="CDD" id="cd06127">
    <property type="entry name" value="DEDDh"/>
    <property type="match status" value="1"/>
</dbReference>
<dbReference type="PANTHER" id="PTHR30231">
    <property type="entry name" value="DNA POLYMERASE III SUBUNIT EPSILON"/>
    <property type="match status" value="1"/>
</dbReference>
<evidence type="ECO:0000313" key="5">
    <source>
        <dbReference type="EMBL" id="OIO07949.1"/>
    </source>
</evidence>
<organism evidence="5 6">
    <name type="scientific">Candidatus Falkowbacteria bacterium CG1_02_41_21</name>
    <dbReference type="NCBI Taxonomy" id="1805147"/>
    <lineage>
        <taxon>Bacteria</taxon>
        <taxon>Candidatus Falkowiibacteriota</taxon>
    </lineage>
</organism>
<evidence type="ECO:0000313" key="6">
    <source>
        <dbReference type="Proteomes" id="UP000182860"/>
    </source>
</evidence>
<dbReference type="SMART" id="SM00479">
    <property type="entry name" value="EXOIII"/>
    <property type="match status" value="1"/>
</dbReference>
<name>A0A1J4TAV3_9BACT</name>
<dbReference type="AlphaFoldDB" id="A0A1J4TAV3"/>
<dbReference type="PANTHER" id="PTHR30231:SF4">
    <property type="entry name" value="PROTEIN NEN2"/>
    <property type="match status" value="1"/>
</dbReference>
<dbReference type="Pfam" id="PF00929">
    <property type="entry name" value="RNase_T"/>
    <property type="match status" value="1"/>
</dbReference>
<keyword evidence="3" id="KW-0269">Exonuclease</keyword>
<dbReference type="Gene3D" id="3.30.420.10">
    <property type="entry name" value="Ribonuclease H-like superfamily/Ribonuclease H"/>
    <property type="match status" value="1"/>
</dbReference>
<comment type="caution">
    <text evidence="5">The sequence shown here is derived from an EMBL/GenBank/DDBJ whole genome shotgun (WGS) entry which is preliminary data.</text>
</comment>
<evidence type="ECO:0000256" key="3">
    <source>
        <dbReference type="ARBA" id="ARBA00022839"/>
    </source>
</evidence>
<dbReference type="InterPro" id="IPR013520">
    <property type="entry name" value="Ribonucl_H"/>
</dbReference>
<protein>
    <recommendedName>
        <fullName evidence="4">Exonuclease domain-containing protein</fullName>
    </recommendedName>
</protein>
<keyword evidence="1" id="KW-0540">Nuclease</keyword>
<dbReference type="GO" id="GO:0008408">
    <property type="term" value="F:3'-5' exonuclease activity"/>
    <property type="evidence" value="ECO:0007669"/>
    <property type="project" value="TreeGrafter"/>
</dbReference>
<dbReference type="InterPro" id="IPR036397">
    <property type="entry name" value="RNaseH_sf"/>
</dbReference>
<evidence type="ECO:0000256" key="1">
    <source>
        <dbReference type="ARBA" id="ARBA00022722"/>
    </source>
</evidence>
<dbReference type="Proteomes" id="UP000182860">
    <property type="component" value="Unassembled WGS sequence"/>
</dbReference>
<accession>A0A1J4TAV3</accession>
<reference evidence="5 6" key="1">
    <citation type="journal article" date="2016" name="Environ. Microbiol.">
        <title>Genomic resolution of a cold subsurface aquifer community provides metabolic insights for novel microbes adapted to high CO concentrations.</title>
        <authorList>
            <person name="Probst A.J."/>
            <person name="Castelle C.J."/>
            <person name="Singh A."/>
            <person name="Brown C.T."/>
            <person name="Anantharaman K."/>
            <person name="Sharon I."/>
            <person name="Hug L.A."/>
            <person name="Burstein D."/>
            <person name="Emerson J.B."/>
            <person name="Thomas B.C."/>
            <person name="Banfield J.F."/>
        </authorList>
    </citation>
    <scope>NUCLEOTIDE SEQUENCE [LARGE SCALE GENOMIC DNA]</scope>
    <source>
        <strain evidence="5">CG1_02_41_21</strain>
    </source>
</reference>
<dbReference type="SUPFAM" id="SSF53098">
    <property type="entry name" value="Ribonuclease H-like"/>
    <property type="match status" value="1"/>
</dbReference>
<keyword evidence="2" id="KW-0378">Hydrolase</keyword>
<evidence type="ECO:0000256" key="2">
    <source>
        <dbReference type="ARBA" id="ARBA00022801"/>
    </source>
</evidence>